<reference evidence="3 4" key="1">
    <citation type="submission" date="2015-10" db="EMBL/GenBank/DDBJ databases">
        <title>Full genome of DAOMC 229536 Phialocephala scopiformis, a fungal endophyte of spruce producing the potent anti-insectan compound rugulosin.</title>
        <authorList>
            <consortium name="DOE Joint Genome Institute"/>
            <person name="Walker A.K."/>
            <person name="Frasz S.L."/>
            <person name="Seifert K.A."/>
            <person name="Miller J.D."/>
            <person name="Mondo S.J."/>
            <person name="Labutti K."/>
            <person name="Lipzen A."/>
            <person name="Dockter R."/>
            <person name="Kennedy M."/>
            <person name="Grigoriev I.V."/>
            <person name="Spatafora J.W."/>
        </authorList>
    </citation>
    <scope>NUCLEOTIDE SEQUENCE [LARGE SCALE GENOMIC DNA]</scope>
    <source>
        <strain evidence="3 4">CBS 120377</strain>
    </source>
</reference>
<gene>
    <name evidence="3" type="ORF">LY89DRAFT_198893</name>
</gene>
<dbReference type="Proteomes" id="UP000070700">
    <property type="component" value="Unassembled WGS sequence"/>
</dbReference>
<name>A0A194WYJ2_MOLSC</name>
<evidence type="ECO:0000256" key="1">
    <source>
        <dbReference type="SAM" id="MobiDB-lite"/>
    </source>
</evidence>
<evidence type="ECO:0000313" key="3">
    <source>
        <dbReference type="EMBL" id="KUJ13028.1"/>
    </source>
</evidence>
<dbReference type="EMBL" id="KQ947423">
    <property type="protein sequence ID" value="KUJ13028.1"/>
    <property type="molecule type" value="Genomic_DNA"/>
</dbReference>
<evidence type="ECO:0000313" key="4">
    <source>
        <dbReference type="Proteomes" id="UP000070700"/>
    </source>
</evidence>
<dbReference type="PANTHER" id="PTHR35910">
    <property type="entry name" value="2EXR DOMAIN-CONTAINING PROTEIN"/>
    <property type="match status" value="1"/>
</dbReference>
<dbReference type="GeneID" id="28815496"/>
<sequence length="248" mass="28251">MSQYPSLQDSHADRLGSSYPGSLSSSFHSRMKFALLPAELRLKIYTLSLPGPRLIPIHYLSANTTPPPSPSPYSYSTSYPPQKRICRRRPTITTSPQNPSHTGCTSPAAIPALLHVNREARLLASSHYTLSFSLAGPFFEPKIWFRQGQDVLYFPAVPGFLATVKHWTSICCLIKGGELGMVRRLAVHEDLFLEERKRMRWMLYLGKRESFVEKVRRIECEVEEEAGGNWRVPRWRVLKGGVEFRSPY</sequence>
<dbReference type="RefSeq" id="XP_018067383.1">
    <property type="nucleotide sequence ID" value="XM_018205770.1"/>
</dbReference>
<feature type="domain" description="2EXR" evidence="2">
    <location>
        <begin position="32"/>
        <end position="152"/>
    </location>
</feature>
<proteinExistence type="predicted"/>
<dbReference type="AlphaFoldDB" id="A0A194WYJ2"/>
<protein>
    <recommendedName>
        <fullName evidence="2">2EXR domain-containing protein</fullName>
    </recommendedName>
</protein>
<dbReference type="InterPro" id="IPR045518">
    <property type="entry name" value="2EXR"/>
</dbReference>
<keyword evidence="4" id="KW-1185">Reference proteome</keyword>
<dbReference type="PANTHER" id="PTHR35910:SF6">
    <property type="entry name" value="2EXR DOMAIN-CONTAINING PROTEIN"/>
    <property type="match status" value="1"/>
</dbReference>
<evidence type="ECO:0000259" key="2">
    <source>
        <dbReference type="Pfam" id="PF20150"/>
    </source>
</evidence>
<dbReference type="Pfam" id="PF20150">
    <property type="entry name" value="2EXR"/>
    <property type="match status" value="1"/>
</dbReference>
<organism evidence="3 4">
    <name type="scientific">Mollisia scopiformis</name>
    <name type="common">Conifer needle endophyte fungus</name>
    <name type="synonym">Phialocephala scopiformis</name>
    <dbReference type="NCBI Taxonomy" id="149040"/>
    <lineage>
        <taxon>Eukaryota</taxon>
        <taxon>Fungi</taxon>
        <taxon>Dikarya</taxon>
        <taxon>Ascomycota</taxon>
        <taxon>Pezizomycotina</taxon>
        <taxon>Leotiomycetes</taxon>
        <taxon>Helotiales</taxon>
        <taxon>Mollisiaceae</taxon>
        <taxon>Mollisia</taxon>
    </lineage>
</organism>
<feature type="region of interest" description="Disordered" evidence="1">
    <location>
        <begin position="1"/>
        <end position="23"/>
    </location>
</feature>
<dbReference type="OrthoDB" id="3557569at2759"/>
<dbReference type="InParanoid" id="A0A194WYJ2"/>
<dbReference type="KEGG" id="psco:LY89DRAFT_198893"/>
<accession>A0A194WYJ2</accession>